<organism evidence="1 2">
    <name type="scientific">Klebsormidium nitens</name>
    <name type="common">Green alga</name>
    <name type="synonym">Ulothrix nitens</name>
    <dbReference type="NCBI Taxonomy" id="105231"/>
    <lineage>
        <taxon>Eukaryota</taxon>
        <taxon>Viridiplantae</taxon>
        <taxon>Streptophyta</taxon>
        <taxon>Klebsormidiophyceae</taxon>
        <taxon>Klebsormidiales</taxon>
        <taxon>Klebsormidiaceae</taxon>
        <taxon>Klebsormidium</taxon>
    </lineage>
</organism>
<proteinExistence type="predicted"/>
<dbReference type="EMBL" id="DF238530">
    <property type="protein sequence ID" value="GAQ93497.1"/>
    <property type="molecule type" value="Genomic_DNA"/>
</dbReference>
<gene>
    <name evidence="1" type="ORF">KFL_015810020</name>
</gene>
<dbReference type="Proteomes" id="UP000054558">
    <property type="component" value="Unassembled WGS sequence"/>
</dbReference>
<evidence type="ECO:0000313" key="2">
    <source>
        <dbReference type="Proteomes" id="UP000054558"/>
    </source>
</evidence>
<keyword evidence="2" id="KW-1185">Reference proteome</keyword>
<sequence>MQVEAGNGSRQFTMPGQLIAPYSLPAGYYESKRWLQEEGGEEAVKHSATLWFLDTFNLFNDNLLHCYHIEGNPPASDFIPKSPSQCRVPAAILQTGLSSLLGIPLSFPEANLPVQGAGCSVVRQSIRMGVLVAMIYDHIVPYSPQRSQEDWPTTVNIHFPPYSDGEDPTLTEERVAFLIVMSQGEAQPDWGDGAGGGTGGAGPAAGGMRGRRNLYKVPIYPGRKSLYRLRGFLRVNRILSTGNPPSMTPPSQTPHLGIPIPSLSLPDFAAIRLFQKRRCFHP</sequence>
<protein>
    <submittedName>
        <fullName evidence="1">Uncharacterized protein</fullName>
    </submittedName>
</protein>
<accession>A0A1Y1IXK9</accession>
<evidence type="ECO:0000313" key="1">
    <source>
        <dbReference type="EMBL" id="GAQ93497.1"/>
    </source>
</evidence>
<name>A0A1Y1IXK9_KLENI</name>
<reference evidence="1 2" key="1">
    <citation type="journal article" date="2014" name="Nat. Commun.">
        <title>Klebsormidium flaccidum genome reveals primary factors for plant terrestrial adaptation.</title>
        <authorList>
            <person name="Hori K."/>
            <person name="Maruyama F."/>
            <person name="Fujisawa T."/>
            <person name="Togashi T."/>
            <person name="Yamamoto N."/>
            <person name="Seo M."/>
            <person name="Sato S."/>
            <person name="Yamada T."/>
            <person name="Mori H."/>
            <person name="Tajima N."/>
            <person name="Moriyama T."/>
            <person name="Ikeuchi M."/>
            <person name="Watanabe M."/>
            <person name="Wada H."/>
            <person name="Kobayashi K."/>
            <person name="Saito M."/>
            <person name="Masuda T."/>
            <person name="Sasaki-Sekimoto Y."/>
            <person name="Mashiguchi K."/>
            <person name="Awai K."/>
            <person name="Shimojima M."/>
            <person name="Masuda S."/>
            <person name="Iwai M."/>
            <person name="Nobusawa T."/>
            <person name="Narise T."/>
            <person name="Kondo S."/>
            <person name="Saito H."/>
            <person name="Sato R."/>
            <person name="Murakawa M."/>
            <person name="Ihara Y."/>
            <person name="Oshima-Yamada Y."/>
            <person name="Ohtaka K."/>
            <person name="Satoh M."/>
            <person name="Sonobe K."/>
            <person name="Ishii M."/>
            <person name="Ohtani R."/>
            <person name="Kanamori-Sato M."/>
            <person name="Honoki R."/>
            <person name="Miyazaki D."/>
            <person name="Mochizuki H."/>
            <person name="Umetsu J."/>
            <person name="Higashi K."/>
            <person name="Shibata D."/>
            <person name="Kamiya Y."/>
            <person name="Sato N."/>
            <person name="Nakamura Y."/>
            <person name="Tabata S."/>
            <person name="Ida S."/>
            <person name="Kurokawa K."/>
            <person name="Ohta H."/>
        </authorList>
    </citation>
    <scope>NUCLEOTIDE SEQUENCE [LARGE SCALE GENOMIC DNA]</scope>
    <source>
        <strain evidence="1 2">NIES-2285</strain>
    </source>
</reference>
<dbReference type="AlphaFoldDB" id="A0A1Y1IXK9"/>